<accession>A0A1T5FPR1</accession>
<feature type="chain" id="PRO_5010568742" evidence="1">
    <location>
        <begin position="25"/>
        <end position="180"/>
    </location>
</feature>
<dbReference type="Gene3D" id="1.25.40.10">
    <property type="entry name" value="Tetratricopeptide repeat domain"/>
    <property type="match status" value="1"/>
</dbReference>
<dbReference type="InterPro" id="IPR019734">
    <property type="entry name" value="TPR_rpt"/>
</dbReference>
<dbReference type="OrthoDB" id="638548at2"/>
<name>A0A1T5FPR1_9FLAO</name>
<keyword evidence="3" id="KW-1185">Reference proteome</keyword>
<evidence type="ECO:0000256" key="1">
    <source>
        <dbReference type="SAM" id="SignalP"/>
    </source>
</evidence>
<dbReference type="InterPro" id="IPR011990">
    <property type="entry name" value="TPR-like_helical_dom_sf"/>
</dbReference>
<dbReference type="AlphaFoldDB" id="A0A1T5FPR1"/>
<dbReference type="STRING" id="619805.SAMN05660477_02202"/>
<gene>
    <name evidence="2" type="ORF">SAMN05660477_02202</name>
</gene>
<evidence type="ECO:0000313" key="3">
    <source>
        <dbReference type="Proteomes" id="UP000191112"/>
    </source>
</evidence>
<keyword evidence="1" id="KW-0732">Signal</keyword>
<organism evidence="2 3">
    <name type="scientific">Soonwooa buanensis</name>
    <dbReference type="NCBI Taxonomy" id="619805"/>
    <lineage>
        <taxon>Bacteria</taxon>
        <taxon>Pseudomonadati</taxon>
        <taxon>Bacteroidota</taxon>
        <taxon>Flavobacteriia</taxon>
        <taxon>Flavobacteriales</taxon>
        <taxon>Weeksellaceae</taxon>
        <taxon>Chryseobacterium group</taxon>
        <taxon>Soonwooa</taxon>
    </lineage>
</organism>
<dbReference type="Pfam" id="PF13174">
    <property type="entry name" value="TPR_6"/>
    <property type="match status" value="1"/>
</dbReference>
<proteinExistence type="predicted"/>
<sequence>MNKVIIKNAVLGILLFGSASFVTAQTSVKKSPDMQVAQEQVNPAIEALKKQVEANPKDNNALVNLAVAYQEGKDWTNALETWKKVTTALPDWAPAYYSEGYVYQSLKDVPNATSSYQKYISLVKPEELEASKANLAYAHFFVAYSQFETNKEEAKKNISKSLEYDATNADAIKLKEALDK</sequence>
<evidence type="ECO:0000313" key="2">
    <source>
        <dbReference type="EMBL" id="SKB98159.1"/>
    </source>
</evidence>
<reference evidence="2 3" key="1">
    <citation type="submission" date="2017-02" db="EMBL/GenBank/DDBJ databases">
        <authorList>
            <person name="Peterson S.W."/>
        </authorList>
    </citation>
    <scope>NUCLEOTIDE SEQUENCE [LARGE SCALE GENOMIC DNA]</scope>
    <source>
        <strain evidence="2 3">DSM 22323</strain>
    </source>
</reference>
<protein>
    <submittedName>
        <fullName evidence="2">Tetratricopeptide repeat-containing protein</fullName>
    </submittedName>
</protein>
<feature type="signal peptide" evidence="1">
    <location>
        <begin position="1"/>
        <end position="24"/>
    </location>
</feature>
<dbReference type="RefSeq" id="WP_079667415.1">
    <property type="nucleotide sequence ID" value="NZ_FUYZ01000007.1"/>
</dbReference>
<dbReference type="EMBL" id="FUYZ01000007">
    <property type="protein sequence ID" value="SKB98159.1"/>
    <property type="molecule type" value="Genomic_DNA"/>
</dbReference>
<dbReference type="Proteomes" id="UP000191112">
    <property type="component" value="Unassembled WGS sequence"/>
</dbReference>
<dbReference type="SUPFAM" id="SSF48452">
    <property type="entry name" value="TPR-like"/>
    <property type="match status" value="1"/>
</dbReference>
<dbReference type="Pfam" id="PF13181">
    <property type="entry name" value="TPR_8"/>
    <property type="match status" value="1"/>
</dbReference>